<reference evidence="2" key="1">
    <citation type="submission" date="2020-02" db="EMBL/GenBank/DDBJ databases">
        <authorList>
            <person name="Meier V. D."/>
        </authorList>
    </citation>
    <scope>NUCLEOTIDE SEQUENCE</scope>
    <source>
        <strain evidence="2">AVDCRST_MAG81</strain>
    </source>
</reference>
<dbReference type="InterPro" id="IPR032874">
    <property type="entry name" value="DDE_dom"/>
</dbReference>
<sequence>MDQHGNVLDMLLQKRRNKQAARRFYRKLLKGYGYVPRVLVTATKLWSIVKLSSR</sequence>
<proteinExistence type="predicted"/>
<dbReference type="Pfam" id="PF13610">
    <property type="entry name" value="DDE_Tnp_IS240"/>
    <property type="match status" value="1"/>
</dbReference>
<gene>
    <name evidence="2" type="ORF">AVDCRST_MAG81-3765</name>
</gene>
<organism evidence="2">
    <name type="scientific">uncultured Synechococcales cyanobacterium</name>
    <dbReference type="NCBI Taxonomy" id="1936017"/>
    <lineage>
        <taxon>Bacteria</taxon>
        <taxon>Bacillati</taxon>
        <taxon>Cyanobacteriota</taxon>
        <taxon>Cyanophyceae</taxon>
        <taxon>Synechococcales</taxon>
        <taxon>environmental samples</taxon>
    </lineage>
</organism>
<feature type="domain" description="DDE" evidence="1">
    <location>
        <begin position="2"/>
        <end position="42"/>
    </location>
</feature>
<accession>A0A6J4VRP0</accession>
<dbReference type="AlphaFoldDB" id="A0A6J4VRP0"/>
<dbReference type="EMBL" id="CADCWO010000199">
    <property type="protein sequence ID" value="CAA9585958.1"/>
    <property type="molecule type" value="Genomic_DNA"/>
</dbReference>
<evidence type="ECO:0000259" key="1">
    <source>
        <dbReference type="Pfam" id="PF13610"/>
    </source>
</evidence>
<name>A0A6J4VRP0_9CYAN</name>
<evidence type="ECO:0000313" key="2">
    <source>
        <dbReference type="EMBL" id="CAA9585958.1"/>
    </source>
</evidence>
<protein>
    <recommendedName>
        <fullName evidence="1">DDE domain-containing protein</fullName>
    </recommendedName>
</protein>